<evidence type="ECO:0000313" key="3">
    <source>
        <dbReference type="Proteomes" id="UP000499080"/>
    </source>
</evidence>
<keyword evidence="3" id="KW-1185">Reference proteome</keyword>
<dbReference type="Proteomes" id="UP000499080">
    <property type="component" value="Unassembled WGS sequence"/>
</dbReference>
<dbReference type="EMBL" id="BGPR01079036">
    <property type="protein sequence ID" value="GBL72788.1"/>
    <property type="molecule type" value="Genomic_DNA"/>
</dbReference>
<feature type="compositionally biased region" description="Polar residues" evidence="1">
    <location>
        <begin position="30"/>
        <end position="43"/>
    </location>
</feature>
<sequence length="100" mass="10874">MSTSASVSFEALGGRSNGELDEYDLLSKRSAMSSPDTSINRGTPNPFDMSEWKESLNASSFHARENGQNFNVRKTPETFLGPNSNLVNLDALVSSQGSER</sequence>
<accession>A0A4Y1ZZ81</accession>
<dbReference type="OrthoDB" id="4033880at2759"/>
<feature type="region of interest" description="Disordered" evidence="1">
    <location>
        <begin position="27"/>
        <end position="51"/>
    </location>
</feature>
<evidence type="ECO:0000256" key="1">
    <source>
        <dbReference type="SAM" id="MobiDB-lite"/>
    </source>
</evidence>
<reference evidence="2 3" key="1">
    <citation type="journal article" date="2019" name="Sci. Rep.">
        <title>Orb-weaving spider Araneus ventricosus genome elucidates the spidroin gene catalogue.</title>
        <authorList>
            <person name="Kono N."/>
            <person name="Nakamura H."/>
            <person name="Ohtoshi R."/>
            <person name="Moran D.A.P."/>
            <person name="Shinohara A."/>
            <person name="Yoshida Y."/>
            <person name="Fujiwara M."/>
            <person name="Mori M."/>
            <person name="Tomita M."/>
            <person name="Arakawa K."/>
        </authorList>
    </citation>
    <scope>NUCLEOTIDE SEQUENCE [LARGE SCALE GENOMIC DNA]</scope>
</reference>
<comment type="caution">
    <text evidence="2">The sequence shown here is derived from an EMBL/GenBank/DDBJ whole genome shotgun (WGS) entry which is preliminary data.</text>
</comment>
<dbReference type="AlphaFoldDB" id="A0A4Y1ZZ81"/>
<evidence type="ECO:0000313" key="2">
    <source>
        <dbReference type="EMBL" id="GBL72788.1"/>
    </source>
</evidence>
<organism evidence="2 3">
    <name type="scientific">Araneus ventricosus</name>
    <name type="common">Orbweaver spider</name>
    <name type="synonym">Epeira ventricosa</name>
    <dbReference type="NCBI Taxonomy" id="182803"/>
    <lineage>
        <taxon>Eukaryota</taxon>
        <taxon>Metazoa</taxon>
        <taxon>Ecdysozoa</taxon>
        <taxon>Arthropoda</taxon>
        <taxon>Chelicerata</taxon>
        <taxon>Arachnida</taxon>
        <taxon>Araneae</taxon>
        <taxon>Araneomorphae</taxon>
        <taxon>Entelegynae</taxon>
        <taxon>Araneoidea</taxon>
        <taxon>Araneidae</taxon>
        <taxon>Araneus</taxon>
    </lineage>
</organism>
<protein>
    <submittedName>
        <fullName evidence="2">Uncharacterized protein</fullName>
    </submittedName>
</protein>
<feature type="non-terminal residue" evidence="2">
    <location>
        <position position="100"/>
    </location>
</feature>
<gene>
    <name evidence="2" type="ORF">AVEN_51139_1</name>
</gene>
<proteinExistence type="predicted"/>
<feature type="region of interest" description="Disordered" evidence="1">
    <location>
        <begin position="1"/>
        <end position="20"/>
    </location>
</feature>
<name>A0A4Y1ZZ81_ARAVE</name>